<dbReference type="Pfam" id="PF00535">
    <property type="entry name" value="Glycos_transf_2"/>
    <property type="match status" value="1"/>
</dbReference>
<dbReference type="CDD" id="cd00761">
    <property type="entry name" value="Glyco_tranf_GTA_type"/>
    <property type="match status" value="1"/>
</dbReference>
<organism evidence="2 3">
    <name type="scientific">Symplocastrum torsivum CPER-KK1</name>
    <dbReference type="NCBI Taxonomy" id="450513"/>
    <lineage>
        <taxon>Bacteria</taxon>
        <taxon>Bacillati</taxon>
        <taxon>Cyanobacteriota</taxon>
        <taxon>Cyanophyceae</taxon>
        <taxon>Oscillatoriophycideae</taxon>
        <taxon>Oscillatoriales</taxon>
        <taxon>Microcoleaceae</taxon>
        <taxon>Symplocastrum</taxon>
    </lineage>
</organism>
<dbReference type="EMBL" id="JAHHIF010000001">
    <property type="protein sequence ID" value="MBW4542835.1"/>
    <property type="molecule type" value="Genomic_DNA"/>
</dbReference>
<protein>
    <submittedName>
        <fullName evidence="2">Glycosyltransferase family 2 protein</fullName>
    </submittedName>
</protein>
<proteinExistence type="predicted"/>
<dbReference type="InterPro" id="IPR001173">
    <property type="entry name" value="Glyco_trans_2-like"/>
</dbReference>
<evidence type="ECO:0000313" key="2">
    <source>
        <dbReference type="EMBL" id="MBW4542835.1"/>
    </source>
</evidence>
<feature type="domain" description="Glycosyltransferase 2-like" evidence="1">
    <location>
        <begin position="52"/>
        <end position="108"/>
    </location>
</feature>
<comment type="caution">
    <text evidence="2">The sequence shown here is derived from an EMBL/GenBank/DDBJ whole genome shotgun (WGS) entry which is preliminary data.</text>
</comment>
<evidence type="ECO:0000313" key="3">
    <source>
        <dbReference type="Proteomes" id="UP000753908"/>
    </source>
</evidence>
<name>A0A951U7L6_9CYAN</name>
<dbReference type="InterPro" id="IPR029044">
    <property type="entry name" value="Nucleotide-diphossugar_trans"/>
</dbReference>
<accession>A0A951U7L6</accession>
<sequence>MNSNNHKKITLSIVTPTLGNFSDYWLDNLLKIQGNVQFILVYPPHVRAKVIKDSRIKVLTSPYKGEMMQRFVGLLNAEGDYVLALDDDDFVHPEVCNLTQEYFKRFPESWILRLQKAVIDISDEARIKRHWDTIPDVNQLEVDQKTPENPYPYQQGNYKGLLEVPIAPLDKHFDSRYLIFPFLERRDNQGYHFENFNNIIWRTELVQQALPELSQATKVMGAITWIPSTGFDRLLGLFIQAKFYQKDLIIGHWMPKPEQVRYIDKNPSLKPPRFHVISDVLLAKYFPQYGYFWNLFFSKLYGVPRTIGKLVKLKFTKKE</sequence>
<dbReference type="Gene3D" id="3.90.550.10">
    <property type="entry name" value="Spore Coat Polysaccharide Biosynthesis Protein SpsA, Chain A"/>
    <property type="match status" value="1"/>
</dbReference>
<gene>
    <name evidence="2" type="ORF">KME25_00055</name>
</gene>
<dbReference type="AlphaFoldDB" id="A0A951U7L6"/>
<reference evidence="2" key="2">
    <citation type="journal article" date="2022" name="Microbiol. Resour. Announc.">
        <title>Metagenome Sequencing to Explore Phylogenomics of Terrestrial Cyanobacteria.</title>
        <authorList>
            <person name="Ward R.D."/>
            <person name="Stajich J.E."/>
            <person name="Johansen J.R."/>
            <person name="Huntemann M."/>
            <person name="Clum A."/>
            <person name="Foster B."/>
            <person name="Foster B."/>
            <person name="Roux S."/>
            <person name="Palaniappan K."/>
            <person name="Varghese N."/>
            <person name="Mukherjee S."/>
            <person name="Reddy T.B.K."/>
            <person name="Daum C."/>
            <person name="Copeland A."/>
            <person name="Chen I.A."/>
            <person name="Ivanova N.N."/>
            <person name="Kyrpides N.C."/>
            <person name="Shapiro N."/>
            <person name="Eloe-Fadrosh E.A."/>
            <person name="Pietrasiak N."/>
        </authorList>
    </citation>
    <scope>NUCLEOTIDE SEQUENCE</scope>
    <source>
        <strain evidence="2">CPER-KK1</strain>
    </source>
</reference>
<dbReference type="Proteomes" id="UP000753908">
    <property type="component" value="Unassembled WGS sequence"/>
</dbReference>
<evidence type="ECO:0000259" key="1">
    <source>
        <dbReference type="Pfam" id="PF00535"/>
    </source>
</evidence>
<dbReference type="SUPFAM" id="SSF53448">
    <property type="entry name" value="Nucleotide-diphospho-sugar transferases"/>
    <property type="match status" value="1"/>
</dbReference>
<reference evidence="2" key="1">
    <citation type="submission" date="2021-05" db="EMBL/GenBank/DDBJ databases">
        <authorList>
            <person name="Pietrasiak N."/>
            <person name="Ward R."/>
            <person name="Stajich J.E."/>
            <person name="Kurbessoian T."/>
        </authorList>
    </citation>
    <scope>NUCLEOTIDE SEQUENCE</scope>
    <source>
        <strain evidence="2">CPER-KK1</strain>
    </source>
</reference>